<dbReference type="AlphaFoldDB" id="A0A5J9WS35"/>
<reference evidence="3 4" key="1">
    <citation type="journal article" date="2019" name="Sci. Rep.">
        <title>A high-quality genome of Eragrostis curvula grass provides insights into Poaceae evolution and supports new strategies to enhance forage quality.</title>
        <authorList>
            <person name="Carballo J."/>
            <person name="Santos B.A.C.M."/>
            <person name="Zappacosta D."/>
            <person name="Garbus I."/>
            <person name="Selva J.P."/>
            <person name="Gallo C.A."/>
            <person name="Diaz A."/>
            <person name="Albertini E."/>
            <person name="Caccamo M."/>
            <person name="Echenique V."/>
        </authorList>
    </citation>
    <scope>NUCLEOTIDE SEQUENCE [LARGE SCALE GENOMIC DNA]</scope>
    <source>
        <strain evidence="4">cv. Victoria</strain>
        <tissue evidence="3">Leaf</tissue>
    </source>
</reference>
<feature type="compositionally biased region" description="Low complexity" evidence="2">
    <location>
        <begin position="59"/>
        <end position="72"/>
    </location>
</feature>
<keyword evidence="4" id="KW-1185">Reference proteome</keyword>
<dbReference type="EMBL" id="RWGY01000002">
    <property type="protein sequence ID" value="TVU50675.1"/>
    <property type="molecule type" value="Genomic_DNA"/>
</dbReference>
<evidence type="ECO:0000313" key="3">
    <source>
        <dbReference type="EMBL" id="TVU50675.1"/>
    </source>
</evidence>
<protein>
    <submittedName>
        <fullName evidence="3">Uncharacterized protein</fullName>
    </submittedName>
</protein>
<sequence>MPAKTLLMQARESTPSGRDAVVKGPSSSAGGSEGGVAPGNDGARSSDPPVASPTRDDAATAGRAGRAEAGARSSPERASTQVVLATTRRSLGPGAQGRASQWPRPQEPASALVSSGWGPDFMVDSEGVSFSAADSGIQELWVQAEGECGQTYWGVRTTYDAMGSALHAMDALRTPFEAVLMNSKLKSNQLRLQKEQLEKQASDLSAAARKASEAETVIDDLRKEVEALRKRADDAELSAETSRKRAKAAGLLAEASVAQAHVERKRKVATKASLDDLDNEAIALRSKNTDLEGKLSKS</sequence>
<organism evidence="3 4">
    <name type="scientific">Eragrostis curvula</name>
    <name type="common">weeping love grass</name>
    <dbReference type="NCBI Taxonomy" id="38414"/>
    <lineage>
        <taxon>Eukaryota</taxon>
        <taxon>Viridiplantae</taxon>
        <taxon>Streptophyta</taxon>
        <taxon>Embryophyta</taxon>
        <taxon>Tracheophyta</taxon>
        <taxon>Spermatophyta</taxon>
        <taxon>Magnoliopsida</taxon>
        <taxon>Liliopsida</taxon>
        <taxon>Poales</taxon>
        <taxon>Poaceae</taxon>
        <taxon>PACMAD clade</taxon>
        <taxon>Chloridoideae</taxon>
        <taxon>Eragrostideae</taxon>
        <taxon>Eragrostidinae</taxon>
        <taxon>Eragrostis</taxon>
    </lineage>
</organism>
<dbReference type="Proteomes" id="UP000324897">
    <property type="component" value="Chromosome 6"/>
</dbReference>
<feature type="compositionally biased region" description="Polar residues" evidence="2">
    <location>
        <begin position="76"/>
        <end position="89"/>
    </location>
</feature>
<keyword evidence="1" id="KW-0175">Coiled coil</keyword>
<name>A0A5J9WS35_9POAL</name>
<feature type="region of interest" description="Disordered" evidence="2">
    <location>
        <begin position="1"/>
        <end position="113"/>
    </location>
</feature>
<gene>
    <name evidence="3" type="ORF">EJB05_02055</name>
</gene>
<accession>A0A5J9WS35</accession>
<evidence type="ECO:0000256" key="1">
    <source>
        <dbReference type="SAM" id="Coils"/>
    </source>
</evidence>
<feature type="non-terminal residue" evidence="3">
    <location>
        <position position="1"/>
    </location>
</feature>
<evidence type="ECO:0000256" key="2">
    <source>
        <dbReference type="SAM" id="MobiDB-lite"/>
    </source>
</evidence>
<proteinExistence type="predicted"/>
<dbReference type="Gramene" id="TVU50675">
    <property type="protein sequence ID" value="TVU50675"/>
    <property type="gene ID" value="EJB05_02055"/>
</dbReference>
<comment type="caution">
    <text evidence="3">The sequence shown here is derived from an EMBL/GenBank/DDBJ whole genome shotgun (WGS) entry which is preliminary data.</text>
</comment>
<evidence type="ECO:0000313" key="4">
    <source>
        <dbReference type="Proteomes" id="UP000324897"/>
    </source>
</evidence>
<feature type="coiled-coil region" evidence="1">
    <location>
        <begin position="180"/>
        <end position="245"/>
    </location>
</feature>